<organism evidence="2 4">
    <name type="scientific">Bursaphelenchus xylophilus</name>
    <name type="common">Pinewood nematode worm</name>
    <name type="synonym">Aphelenchoides xylophilus</name>
    <dbReference type="NCBI Taxonomy" id="6326"/>
    <lineage>
        <taxon>Eukaryota</taxon>
        <taxon>Metazoa</taxon>
        <taxon>Ecdysozoa</taxon>
        <taxon>Nematoda</taxon>
        <taxon>Chromadorea</taxon>
        <taxon>Rhabditida</taxon>
        <taxon>Tylenchina</taxon>
        <taxon>Tylenchomorpha</taxon>
        <taxon>Aphelenchoidea</taxon>
        <taxon>Aphelenchoididae</taxon>
        <taxon>Bursaphelenchus</taxon>
    </lineage>
</organism>
<keyword evidence="3" id="KW-1185">Reference proteome</keyword>
<reference evidence="4" key="1">
    <citation type="submission" date="2016-11" db="UniProtKB">
        <authorList>
            <consortium name="WormBaseParasite"/>
        </authorList>
    </citation>
    <scope>IDENTIFICATION</scope>
</reference>
<dbReference type="SMR" id="A0A1I7RQC1"/>
<protein>
    <submittedName>
        <fullName evidence="1">(pine wood nematode) hypothetical protein</fullName>
    </submittedName>
</protein>
<dbReference type="Proteomes" id="UP000095284">
    <property type="component" value="Unplaced"/>
</dbReference>
<dbReference type="Pfam" id="PF13896">
    <property type="entry name" value="Glyco_transf_49"/>
    <property type="match status" value="1"/>
</dbReference>
<dbReference type="EMBL" id="CAJFCV020000003">
    <property type="protein sequence ID" value="CAG9104336.1"/>
    <property type="molecule type" value="Genomic_DNA"/>
</dbReference>
<reference evidence="1" key="2">
    <citation type="submission" date="2020-09" db="EMBL/GenBank/DDBJ databases">
        <authorList>
            <person name="Kikuchi T."/>
        </authorList>
    </citation>
    <scope>NUCLEOTIDE SEQUENCE</scope>
    <source>
        <strain evidence="1">Ka4C1</strain>
    </source>
</reference>
<evidence type="ECO:0000313" key="3">
    <source>
        <dbReference type="Proteomes" id="UP000659654"/>
    </source>
</evidence>
<gene>
    <name evidence="1" type="ORF">BXYJ_LOCUS5583</name>
</gene>
<dbReference type="AlphaFoldDB" id="A0A1I7RQC1"/>
<dbReference type="Proteomes" id="UP000582659">
    <property type="component" value="Unassembled WGS sequence"/>
</dbReference>
<dbReference type="Proteomes" id="UP000659654">
    <property type="component" value="Unassembled WGS sequence"/>
</dbReference>
<sequence length="402" mass="46628">MLIETCFTANAVPVRSSRYVCSQPRAYTRKDQCVIADVLSCGLEDPSRVSLVLHMSADRFDAEQIRKQLQNWKGPISLGIAFPRWTKFGSPQLLRVWRELEALQTEVANSKWSLSVHFLLTRYTNCNDGDVEVIKRRLKTPSVLSGTWPRSKPRFSACKGSCVKTNAHMMHSYPVNTIRNIARENSKTDFILIGDMEHYFSDGFEKKMAKLAGETFANDPKTVLVYRIFEVEEAPIEPPLSNDDLFRMFRARTATVFHTEHDGHKIDGLAEWFAHSNETADIQLYLPYDRREWEPQFVSRRDIPLHDETFSYPQRDNTVLRWEMCRAGYKWAVVHDVFMYHPVAKVKKVNNPLEVARELSLKTYDDKLSAFLNRMDRLYPETYHKCPQVASASEIDLTIRSY</sequence>
<accession>A0A1I7RQC1</accession>
<evidence type="ECO:0000313" key="4">
    <source>
        <dbReference type="WBParaSite" id="BXY_0291300.1"/>
    </source>
</evidence>
<dbReference type="OrthoDB" id="9974378at2759"/>
<dbReference type="PANTHER" id="PTHR47411">
    <property type="entry name" value="B3GNT1, BETA-1,3-N-ACETYLGUCOSAMINYLTRANSFERASE 1, HOMOLOG"/>
    <property type="match status" value="1"/>
</dbReference>
<dbReference type="WBParaSite" id="BXY_0291300.1">
    <property type="protein sequence ID" value="BXY_0291300.1"/>
    <property type="gene ID" value="BXY_0291300"/>
</dbReference>
<dbReference type="PANTHER" id="PTHR47411:SF3">
    <property type="entry name" value="I-BETA-1,3-N-ACETYLGLUCOSAMINYLTRANSFERASE"/>
    <property type="match status" value="1"/>
</dbReference>
<proteinExistence type="predicted"/>
<evidence type="ECO:0000313" key="1">
    <source>
        <dbReference type="EMBL" id="CAD5219247.1"/>
    </source>
</evidence>
<dbReference type="EMBL" id="CAJFDI010000003">
    <property type="protein sequence ID" value="CAD5219247.1"/>
    <property type="molecule type" value="Genomic_DNA"/>
</dbReference>
<evidence type="ECO:0000313" key="2">
    <source>
        <dbReference type="Proteomes" id="UP000095284"/>
    </source>
</evidence>
<name>A0A1I7RQC1_BURXY</name>
<dbReference type="eggNOG" id="KOG3765">
    <property type="taxonomic scope" value="Eukaryota"/>
</dbReference>